<keyword evidence="2" id="KW-1185">Reference proteome</keyword>
<proteinExistence type="predicted"/>
<accession>A0ABP6M8C8</accession>
<organism evidence="1 2">
    <name type="scientific">Streptomyces glomeratus</name>
    <dbReference type="NCBI Taxonomy" id="284452"/>
    <lineage>
        <taxon>Bacteria</taxon>
        <taxon>Bacillati</taxon>
        <taxon>Actinomycetota</taxon>
        <taxon>Actinomycetes</taxon>
        <taxon>Kitasatosporales</taxon>
        <taxon>Streptomycetaceae</taxon>
        <taxon>Streptomyces</taxon>
    </lineage>
</organism>
<gene>
    <name evidence="1" type="ORF">GCM10010448_70490</name>
</gene>
<protein>
    <submittedName>
        <fullName evidence="1">Uncharacterized protein</fullName>
    </submittedName>
</protein>
<reference evidence="2" key="1">
    <citation type="journal article" date="2019" name="Int. J. Syst. Evol. Microbiol.">
        <title>The Global Catalogue of Microorganisms (GCM) 10K type strain sequencing project: providing services to taxonomists for standard genome sequencing and annotation.</title>
        <authorList>
            <consortium name="The Broad Institute Genomics Platform"/>
            <consortium name="The Broad Institute Genome Sequencing Center for Infectious Disease"/>
            <person name="Wu L."/>
            <person name="Ma J."/>
        </authorList>
    </citation>
    <scope>NUCLEOTIDE SEQUENCE [LARGE SCALE GENOMIC DNA]</scope>
    <source>
        <strain evidence="2">JCM 9091</strain>
    </source>
</reference>
<dbReference type="Proteomes" id="UP001501532">
    <property type="component" value="Unassembled WGS sequence"/>
</dbReference>
<evidence type="ECO:0000313" key="1">
    <source>
        <dbReference type="EMBL" id="GAA3078808.1"/>
    </source>
</evidence>
<sequence length="197" mass="21244">MGGTGTEGWRTEEFGTSHEGYVGAVLEDGSEAKPVYLDMSSGSAGFSTSEWWAYNGQMGRPRAAGYRSACACGWRGDTYPIDWEQVSDDRLDDLDISRPYHDWQNHIDSVQSQAIPVPADVTAVMDQLQAHLAPLAEQAPLAALRAVTQLERMACAVGREAAYAVEDEAVPAETIGTALGLSPAKSHSRVTSNLLRD</sequence>
<name>A0ABP6M8C8_9ACTN</name>
<dbReference type="EMBL" id="BAAAUF010000117">
    <property type="protein sequence ID" value="GAA3078808.1"/>
    <property type="molecule type" value="Genomic_DNA"/>
</dbReference>
<evidence type="ECO:0000313" key="2">
    <source>
        <dbReference type="Proteomes" id="UP001501532"/>
    </source>
</evidence>
<comment type="caution">
    <text evidence="1">The sequence shown here is derived from an EMBL/GenBank/DDBJ whole genome shotgun (WGS) entry which is preliminary data.</text>
</comment>